<keyword evidence="1" id="KW-0808">Transferase</keyword>
<sequence length="279" mass="31148">MIVIATLVVVIPSVFWMRSNVASLKETHKSALDPIIMVPGSSASQNRFDSLITALKSTQRTTPSVLKVYVHSDGQLSYTGSIRQGDNHPYIVIAFQNNKDGYSNVNLQAKWLSTAFAALVESYHFNHFAAMGHSNGGLIWTLFLERYFRDNKDVNIDRLMTLATPYNMESTSTTYESPMLKELIKYRSGLPKSLTVYSVAGTENYSDDGIVPYNSVNQGKYIFQNQVKHFTQITVTGVNTQHSDLPQNKQIVSLLRQYLLQDGTKADAGKEQSSDSTSK</sequence>
<name>A0A2V1MYT8_9LACO</name>
<dbReference type="EMBL" id="QCXQ01000002">
    <property type="protein sequence ID" value="PWG00174.1"/>
    <property type="molecule type" value="Genomic_DNA"/>
</dbReference>
<dbReference type="Proteomes" id="UP000245080">
    <property type="component" value="Unassembled WGS sequence"/>
</dbReference>
<protein>
    <submittedName>
        <fullName evidence="1">Acyltransferase</fullName>
    </submittedName>
</protein>
<comment type="caution">
    <text evidence="1">The sequence shown here is derived from an EMBL/GenBank/DDBJ whole genome shotgun (WGS) entry which is preliminary data.</text>
</comment>
<dbReference type="InterPro" id="IPR029058">
    <property type="entry name" value="AB_hydrolase_fold"/>
</dbReference>
<keyword evidence="1" id="KW-0012">Acyltransferase</keyword>
<evidence type="ECO:0000313" key="1">
    <source>
        <dbReference type="EMBL" id="PWG00174.1"/>
    </source>
</evidence>
<dbReference type="SUPFAM" id="SSF53474">
    <property type="entry name" value="alpha/beta-Hydrolases"/>
    <property type="match status" value="1"/>
</dbReference>
<gene>
    <name evidence="1" type="ORF">DCM90_04370</name>
</gene>
<dbReference type="OrthoDB" id="2157689at2"/>
<proteinExistence type="predicted"/>
<organism evidence="1 2">
    <name type="scientific">Levilactobacillus bambusae</name>
    <dbReference type="NCBI Taxonomy" id="2024736"/>
    <lineage>
        <taxon>Bacteria</taxon>
        <taxon>Bacillati</taxon>
        <taxon>Bacillota</taxon>
        <taxon>Bacilli</taxon>
        <taxon>Lactobacillales</taxon>
        <taxon>Lactobacillaceae</taxon>
        <taxon>Levilactobacillus</taxon>
    </lineage>
</organism>
<accession>A0A2V1MYT8</accession>
<dbReference type="Gene3D" id="3.40.50.1820">
    <property type="entry name" value="alpha/beta hydrolase"/>
    <property type="match status" value="1"/>
</dbReference>
<keyword evidence="2" id="KW-1185">Reference proteome</keyword>
<dbReference type="InterPro" id="IPR010315">
    <property type="entry name" value="DUF915_hydro-like"/>
</dbReference>
<evidence type="ECO:0000313" key="2">
    <source>
        <dbReference type="Proteomes" id="UP000245080"/>
    </source>
</evidence>
<dbReference type="GO" id="GO:0016746">
    <property type="term" value="F:acyltransferase activity"/>
    <property type="evidence" value="ECO:0007669"/>
    <property type="project" value="UniProtKB-KW"/>
</dbReference>
<dbReference type="Pfam" id="PF06028">
    <property type="entry name" value="DUF915"/>
    <property type="match status" value="1"/>
</dbReference>
<dbReference type="AlphaFoldDB" id="A0A2V1MYT8"/>
<reference evidence="1 2" key="1">
    <citation type="journal article" date="2018" name="Int. J. Syst. Evol. Microbiol.">
        <title>Lactobacillus bambusae sp. nov., isolated from a traditional fermented Ma-bamboo shoots of Taiwan.</title>
        <authorList>
            <person name="Wang L.-T."/>
        </authorList>
    </citation>
    <scope>NUCLEOTIDE SEQUENCE [LARGE SCALE GENOMIC DNA]</scope>
    <source>
        <strain evidence="1 2">BS-W1</strain>
    </source>
</reference>